<dbReference type="InterPro" id="IPR038418">
    <property type="entry name" value="6-PTP_synth/QueD_sf"/>
</dbReference>
<dbReference type="SUPFAM" id="SSF55620">
    <property type="entry name" value="Tetrahydrobiopterin biosynthesis enzymes-like"/>
    <property type="match status" value="1"/>
</dbReference>
<dbReference type="EC" id="4.1.2.50" evidence="3"/>
<comment type="catalytic activity">
    <reaction evidence="6">
        <text>7,8-dihydroneopterin 3'-triphosphate + H2O = 6-carboxy-5,6,7,8-tetrahydropterin + triphosphate + acetaldehyde + 2 H(+)</text>
        <dbReference type="Rhea" id="RHEA:27966"/>
        <dbReference type="ChEBI" id="CHEBI:15343"/>
        <dbReference type="ChEBI" id="CHEBI:15377"/>
        <dbReference type="ChEBI" id="CHEBI:15378"/>
        <dbReference type="ChEBI" id="CHEBI:18036"/>
        <dbReference type="ChEBI" id="CHEBI:58462"/>
        <dbReference type="ChEBI" id="CHEBI:61032"/>
        <dbReference type="EC" id="4.1.2.50"/>
    </reaction>
</comment>
<dbReference type="GO" id="GO:0070497">
    <property type="term" value="F:6-carboxytetrahydropterin synthase activity"/>
    <property type="evidence" value="ECO:0007669"/>
    <property type="project" value="UniProtKB-EC"/>
</dbReference>
<gene>
    <name evidence="7" type="ORF">UK23_10710</name>
</gene>
<evidence type="ECO:0000256" key="4">
    <source>
        <dbReference type="ARBA" id="ARBA00018141"/>
    </source>
</evidence>
<dbReference type="AlphaFoldDB" id="A0A0F0H6K5"/>
<dbReference type="UniPathway" id="UPA00391"/>
<protein>
    <recommendedName>
        <fullName evidence="4">6-carboxy-5,6,7,8-tetrahydropterin synthase</fullName>
        <ecNumber evidence="3">4.1.2.50</ecNumber>
    </recommendedName>
    <alternativeName>
        <fullName evidence="5">Queuosine biosynthesis protein QueD</fullName>
    </alternativeName>
</protein>
<dbReference type="EMBL" id="JYJG01000059">
    <property type="protein sequence ID" value="KJK50476.1"/>
    <property type="molecule type" value="Genomic_DNA"/>
</dbReference>
<comment type="caution">
    <text evidence="7">The sequence shown here is derived from an EMBL/GenBank/DDBJ whole genome shotgun (WGS) entry which is preliminary data.</text>
</comment>
<dbReference type="Gene3D" id="3.30.479.10">
    <property type="entry name" value="6-pyruvoyl tetrahydropterin synthase/QueD"/>
    <property type="match status" value="1"/>
</dbReference>
<evidence type="ECO:0000256" key="3">
    <source>
        <dbReference type="ARBA" id="ARBA00012982"/>
    </source>
</evidence>
<keyword evidence="8" id="KW-1185">Reference proteome</keyword>
<evidence type="ECO:0000256" key="6">
    <source>
        <dbReference type="ARBA" id="ARBA00048807"/>
    </source>
</evidence>
<evidence type="ECO:0000256" key="1">
    <source>
        <dbReference type="ARBA" id="ARBA00005061"/>
    </source>
</evidence>
<sequence length="136" mass="15780">MPCTHRSWAHYGKCAFLHGYERSFEIEFGCGELEPKTGFVVDFGDLKEVRALLQEQFDHTTLIAVDDPHRELFEELRRAGVIDLRIMDHTGMEGAAEWVHERVDRLVRERTSGRVRVLRVVARESRKNAVVFRGPM</sequence>
<accession>A0A0F0H6K5</accession>
<evidence type="ECO:0000313" key="8">
    <source>
        <dbReference type="Proteomes" id="UP000033393"/>
    </source>
</evidence>
<comment type="similarity">
    <text evidence="2">Belongs to the PTPS family. QueD subfamily.</text>
</comment>
<proteinExistence type="inferred from homology"/>
<evidence type="ECO:0000256" key="5">
    <source>
        <dbReference type="ARBA" id="ARBA00031449"/>
    </source>
</evidence>
<dbReference type="PATRIC" id="fig|68170.10.peg.949"/>
<reference evidence="7 8" key="1">
    <citation type="submission" date="2015-02" db="EMBL/GenBank/DDBJ databases">
        <authorList>
            <person name="Ju K.-S."/>
            <person name="Doroghazi J.R."/>
            <person name="Metcalf W."/>
        </authorList>
    </citation>
    <scope>NUCLEOTIDE SEQUENCE [LARGE SCALE GENOMIC DNA]</scope>
    <source>
        <strain evidence="7 8">NRRL B-16140</strain>
    </source>
</reference>
<dbReference type="Pfam" id="PF01242">
    <property type="entry name" value="PTPS"/>
    <property type="match status" value="1"/>
</dbReference>
<dbReference type="InterPro" id="IPR007115">
    <property type="entry name" value="6-PTP_synth/QueD"/>
</dbReference>
<evidence type="ECO:0000313" key="7">
    <source>
        <dbReference type="EMBL" id="KJK50476.1"/>
    </source>
</evidence>
<organism evidence="7 8">
    <name type="scientific">Lentzea aerocolonigenes</name>
    <name type="common">Lechevalieria aerocolonigenes</name>
    <name type="synonym">Saccharothrix aerocolonigenes</name>
    <dbReference type="NCBI Taxonomy" id="68170"/>
    <lineage>
        <taxon>Bacteria</taxon>
        <taxon>Bacillati</taxon>
        <taxon>Actinomycetota</taxon>
        <taxon>Actinomycetes</taxon>
        <taxon>Pseudonocardiales</taxon>
        <taxon>Pseudonocardiaceae</taxon>
        <taxon>Lentzea</taxon>
    </lineage>
</organism>
<dbReference type="Proteomes" id="UP000033393">
    <property type="component" value="Unassembled WGS sequence"/>
</dbReference>
<evidence type="ECO:0000256" key="2">
    <source>
        <dbReference type="ARBA" id="ARBA00008900"/>
    </source>
</evidence>
<comment type="pathway">
    <text evidence="1">Purine metabolism; 7-cyano-7-deazaguanine biosynthesis.</text>
</comment>
<name>A0A0F0H6K5_LENAE</name>